<keyword evidence="2" id="KW-1185">Reference proteome</keyword>
<evidence type="ECO:0000313" key="2">
    <source>
        <dbReference type="Proteomes" id="UP001416858"/>
    </source>
</evidence>
<evidence type="ECO:0000313" key="1">
    <source>
        <dbReference type="EMBL" id="GAA5509510.1"/>
    </source>
</evidence>
<reference evidence="1 2" key="1">
    <citation type="submission" date="2024-02" db="EMBL/GenBank/DDBJ databases">
        <title>Rhodopirellula caenicola NBRC 110016.</title>
        <authorList>
            <person name="Ichikawa N."/>
            <person name="Katano-Makiyama Y."/>
            <person name="Hidaka K."/>
        </authorList>
    </citation>
    <scope>NUCLEOTIDE SEQUENCE [LARGE SCALE GENOMIC DNA]</scope>
    <source>
        <strain evidence="1 2">NBRC 110016</strain>
    </source>
</reference>
<protein>
    <submittedName>
        <fullName evidence="1">Uncharacterized protein</fullName>
    </submittedName>
</protein>
<dbReference type="Proteomes" id="UP001416858">
    <property type="component" value="Unassembled WGS sequence"/>
</dbReference>
<accession>A0ABP9VZ11</accession>
<proteinExistence type="predicted"/>
<gene>
    <name evidence="1" type="ORF">Rcae01_05009</name>
</gene>
<organism evidence="1 2">
    <name type="scientific">Novipirellula caenicola</name>
    <dbReference type="NCBI Taxonomy" id="1536901"/>
    <lineage>
        <taxon>Bacteria</taxon>
        <taxon>Pseudomonadati</taxon>
        <taxon>Planctomycetota</taxon>
        <taxon>Planctomycetia</taxon>
        <taxon>Pirellulales</taxon>
        <taxon>Pirellulaceae</taxon>
        <taxon>Novipirellula</taxon>
    </lineage>
</organism>
<sequence>MFANLGNAASMSFQNVACETRPLTRHGSGRIESLDDFRYRIHPPGEAGRVGKRAFSKFSGEGFVAAGLNVVS</sequence>
<dbReference type="EMBL" id="BAABRO010000014">
    <property type="protein sequence ID" value="GAA5509510.1"/>
    <property type="molecule type" value="Genomic_DNA"/>
</dbReference>
<name>A0ABP9VZ11_9BACT</name>
<comment type="caution">
    <text evidence="1">The sequence shown here is derived from an EMBL/GenBank/DDBJ whole genome shotgun (WGS) entry which is preliminary data.</text>
</comment>